<evidence type="ECO:0000256" key="6">
    <source>
        <dbReference type="ARBA" id="ARBA00047190"/>
    </source>
</evidence>
<dbReference type="InterPro" id="IPR050477">
    <property type="entry name" value="GrpII_AminoAcid_Decarb"/>
</dbReference>
<keyword evidence="4" id="KW-0663">Pyridoxal phosphate</keyword>
<dbReference type="Pfam" id="PF00282">
    <property type="entry name" value="Pyridoxal_deC"/>
    <property type="match status" value="1"/>
</dbReference>
<dbReference type="InterPro" id="IPR055102">
    <property type="entry name" value="PDXDC1-like_3rd"/>
</dbReference>
<dbReference type="PANTHER" id="PTHR42735">
    <property type="match status" value="1"/>
</dbReference>
<name>A0A0N5AKQ0_9BILA</name>
<feature type="compositionally biased region" description="Acidic residues" evidence="7">
    <location>
        <begin position="665"/>
        <end position="678"/>
    </location>
</feature>
<dbReference type="STRING" id="451379.A0A0N5AKQ0"/>
<feature type="region of interest" description="Disordered" evidence="7">
    <location>
        <begin position="645"/>
        <end position="685"/>
    </location>
</feature>
<sequence length="685" mass="76703">MNAVLQQLEELIISDDWVNSDCSPEQQSIHFKSFSDRPKLNELGRTTVTSASLKAYIGLLGTHHKQSIAAWLYGSTTQAICDQFKFSSGSLRCFDCGYSSVHSTKNGIGAAIRLALRDIYGPEYINRGWRAFAEIGAPVVYVSPALRFDVASYLSSEFGISDVVILPKLSSDYSDVEGRIDYKAFEQRIKSDIEQGNKPLMVVGVVGSTVLGQNDVISRLLEIRKQNRFWLHIVGQGIAALLLKEPSEVMIQVLSQVDSMSFSLSQWLGVPAAPGIIIHRNVENQKLNFKEKLDILPWWIATQYLTPKMVTDIIENAYYLSKIMLKGLSSFPQIQIMGIDNPVDFANKVYKGKIMPPTSLVFNYRHVNLQLEKEEADEYVRALNCWLWQGLLHTCRPIGLQIIELGENYGVAFRYCPLETAALNATSVGHIQDFIKRLSSTIRIIESTAAARKEFASIAAQYPSLLVMYVKKWAGVGAVCYVPAIVKETNPAEWYEQQRQQVSQLNIELVHSLRSVDSAFSLGESSKYGVACVKFGMLSDEKDLENLLKLVSERGQEIEKSQQYMDSLAEMIRQGIEAANEDLKKENDARLMQEGVVRQIPLMGSIFNWLSPLDKSTQTLKGRSFDLKTGQIQTTEIFYKNRLAKATEKSEESSKQTVTVNGDSPSDETTAENTEEVAEEVKAES</sequence>
<reference evidence="11" key="1">
    <citation type="submission" date="2017-02" db="UniProtKB">
        <authorList>
            <consortium name="WormBaseParasite"/>
        </authorList>
    </citation>
    <scope>IDENTIFICATION</scope>
</reference>
<dbReference type="AlphaFoldDB" id="A0A0N5AKQ0"/>
<dbReference type="InterPro" id="IPR015421">
    <property type="entry name" value="PyrdxlP-dep_Trfase_major"/>
</dbReference>
<evidence type="ECO:0000256" key="7">
    <source>
        <dbReference type="SAM" id="MobiDB-lite"/>
    </source>
</evidence>
<feature type="domain" description="PDXDC1-like third" evidence="9">
    <location>
        <begin position="455"/>
        <end position="563"/>
    </location>
</feature>
<comment type="similarity">
    <text evidence="2">Belongs to the group II decarboxylase family.</text>
</comment>
<proteinExistence type="inferred from homology"/>
<evidence type="ECO:0000256" key="5">
    <source>
        <dbReference type="ARBA" id="ARBA00023239"/>
    </source>
</evidence>
<feature type="compositionally biased region" description="Polar residues" evidence="7">
    <location>
        <begin position="655"/>
        <end position="664"/>
    </location>
</feature>
<dbReference type="GO" id="GO:0019752">
    <property type="term" value="P:carboxylic acid metabolic process"/>
    <property type="evidence" value="ECO:0007669"/>
    <property type="project" value="InterPro"/>
</dbReference>
<evidence type="ECO:0000259" key="9">
    <source>
        <dbReference type="Pfam" id="PF22937"/>
    </source>
</evidence>
<evidence type="ECO:0000259" key="8">
    <source>
        <dbReference type="Pfam" id="PF22930"/>
    </source>
</evidence>
<keyword evidence="5" id="KW-0456">Lyase</keyword>
<dbReference type="GO" id="GO:0030170">
    <property type="term" value="F:pyridoxal phosphate binding"/>
    <property type="evidence" value="ECO:0007669"/>
    <property type="project" value="InterPro"/>
</dbReference>
<dbReference type="Pfam" id="PF22930">
    <property type="entry name" value="PDXDC1-like_cen"/>
    <property type="match status" value="1"/>
</dbReference>
<evidence type="ECO:0000313" key="11">
    <source>
        <dbReference type="WBParaSite" id="SMUV_0000508001-mRNA-1"/>
    </source>
</evidence>
<protein>
    <recommendedName>
        <fullName evidence="6">Pyridoxal-dependent decarboxylase domain-containing protein 1</fullName>
    </recommendedName>
</protein>
<dbReference type="SUPFAM" id="SSF53383">
    <property type="entry name" value="PLP-dependent transferases"/>
    <property type="match status" value="1"/>
</dbReference>
<dbReference type="Gene3D" id="3.40.640.10">
    <property type="entry name" value="Type I PLP-dependent aspartate aminotransferase-like (Major domain)"/>
    <property type="match status" value="1"/>
</dbReference>
<feature type="domain" description="PDXDC1/PDXD2 second" evidence="8">
    <location>
        <begin position="369"/>
        <end position="448"/>
    </location>
</feature>
<dbReference type="InterPro" id="IPR002129">
    <property type="entry name" value="PyrdxlP-dep_de-COase"/>
</dbReference>
<keyword evidence="3" id="KW-0210">Decarboxylase</keyword>
<dbReference type="Pfam" id="PF22937">
    <property type="entry name" value="PDXDC1-like_cen2"/>
    <property type="match status" value="1"/>
</dbReference>
<dbReference type="WBParaSite" id="SMUV_0000508001-mRNA-1">
    <property type="protein sequence ID" value="SMUV_0000508001-mRNA-1"/>
    <property type="gene ID" value="SMUV_0000508001"/>
</dbReference>
<evidence type="ECO:0000256" key="1">
    <source>
        <dbReference type="ARBA" id="ARBA00001933"/>
    </source>
</evidence>
<dbReference type="InterPro" id="IPR055103">
    <property type="entry name" value="PDXDC1-like_2nd"/>
</dbReference>
<evidence type="ECO:0000256" key="4">
    <source>
        <dbReference type="ARBA" id="ARBA00022898"/>
    </source>
</evidence>
<feature type="compositionally biased region" description="Basic and acidic residues" evidence="7">
    <location>
        <begin position="645"/>
        <end position="654"/>
    </location>
</feature>
<dbReference type="InterPro" id="IPR015424">
    <property type="entry name" value="PyrdxlP-dep_Trfase"/>
</dbReference>
<evidence type="ECO:0000256" key="3">
    <source>
        <dbReference type="ARBA" id="ARBA00022793"/>
    </source>
</evidence>
<dbReference type="Proteomes" id="UP000046393">
    <property type="component" value="Unplaced"/>
</dbReference>
<evidence type="ECO:0000256" key="2">
    <source>
        <dbReference type="ARBA" id="ARBA00009533"/>
    </source>
</evidence>
<evidence type="ECO:0000313" key="10">
    <source>
        <dbReference type="Proteomes" id="UP000046393"/>
    </source>
</evidence>
<comment type="cofactor">
    <cofactor evidence="1">
        <name>pyridoxal 5'-phosphate</name>
        <dbReference type="ChEBI" id="CHEBI:597326"/>
    </cofactor>
</comment>
<accession>A0A0N5AKQ0</accession>
<dbReference type="PANTHER" id="PTHR42735:SF1">
    <property type="entry name" value="PYRIDOXAL-DEPENDENT DECARBOXYLASE DOMAIN-CONTAINING PROTEIN 1-RELATED"/>
    <property type="match status" value="1"/>
</dbReference>
<dbReference type="GO" id="GO:0016831">
    <property type="term" value="F:carboxy-lyase activity"/>
    <property type="evidence" value="ECO:0007669"/>
    <property type="project" value="UniProtKB-KW"/>
</dbReference>
<keyword evidence="10" id="KW-1185">Reference proteome</keyword>
<organism evidence="10 11">
    <name type="scientific">Syphacia muris</name>
    <dbReference type="NCBI Taxonomy" id="451379"/>
    <lineage>
        <taxon>Eukaryota</taxon>
        <taxon>Metazoa</taxon>
        <taxon>Ecdysozoa</taxon>
        <taxon>Nematoda</taxon>
        <taxon>Chromadorea</taxon>
        <taxon>Rhabditida</taxon>
        <taxon>Spirurina</taxon>
        <taxon>Oxyuridomorpha</taxon>
        <taxon>Oxyuroidea</taxon>
        <taxon>Oxyuridae</taxon>
        <taxon>Syphacia</taxon>
    </lineage>
</organism>